<dbReference type="HOGENOM" id="CLU_2096324_0_0_1"/>
<keyword evidence="2" id="KW-1185">Reference proteome</keyword>
<organism evidence="1 2">
    <name type="scientific">Arthroderma otae (strain ATCC MYA-4605 / CBS 113480)</name>
    <name type="common">Microsporum canis</name>
    <dbReference type="NCBI Taxonomy" id="554155"/>
    <lineage>
        <taxon>Eukaryota</taxon>
        <taxon>Fungi</taxon>
        <taxon>Dikarya</taxon>
        <taxon>Ascomycota</taxon>
        <taxon>Pezizomycotina</taxon>
        <taxon>Eurotiomycetes</taxon>
        <taxon>Eurotiomycetidae</taxon>
        <taxon>Onygenales</taxon>
        <taxon>Arthrodermataceae</taxon>
        <taxon>Microsporum</taxon>
    </lineage>
</organism>
<evidence type="ECO:0000313" key="2">
    <source>
        <dbReference type="Proteomes" id="UP000002035"/>
    </source>
</evidence>
<name>C5FKK6_ARTOC</name>
<proteinExistence type="predicted"/>
<protein>
    <submittedName>
        <fullName evidence="1">Uncharacterized protein</fullName>
    </submittedName>
</protein>
<dbReference type="Proteomes" id="UP000002035">
    <property type="component" value="Unassembled WGS sequence"/>
</dbReference>
<dbReference type="AlphaFoldDB" id="C5FKK6"/>
<dbReference type="VEuPathDB" id="FungiDB:MCYG_03047"/>
<dbReference type="EMBL" id="DS995703">
    <property type="protein sequence ID" value="EEQ30228.1"/>
    <property type="molecule type" value="Genomic_DNA"/>
</dbReference>
<reference evidence="2" key="1">
    <citation type="journal article" date="2012" name="MBio">
        <title>Comparative genome analysis of Trichophyton rubrum and related dermatophytes reveals candidate genes involved in infection.</title>
        <authorList>
            <person name="Martinez D.A."/>
            <person name="Oliver B.G."/>
            <person name="Graeser Y."/>
            <person name="Goldberg J.M."/>
            <person name="Li W."/>
            <person name="Martinez-Rossi N.M."/>
            <person name="Monod M."/>
            <person name="Shelest E."/>
            <person name="Barton R.C."/>
            <person name="Birch E."/>
            <person name="Brakhage A.A."/>
            <person name="Chen Z."/>
            <person name="Gurr S.J."/>
            <person name="Heiman D."/>
            <person name="Heitman J."/>
            <person name="Kosti I."/>
            <person name="Rossi A."/>
            <person name="Saif S."/>
            <person name="Samalova M."/>
            <person name="Saunders C.W."/>
            <person name="Shea T."/>
            <person name="Summerbell R.C."/>
            <person name="Xu J."/>
            <person name="Young S."/>
            <person name="Zeng Q."/>
            <person name="Birren B.W."/>
            <person name="Cuomo C.A."/>
            <person name="White T.C."/>
        </authorList>
    </citation>
    <scope>NUCLEOTIDE SEQUENCE [LARGE SCALE GENOMIC DNA]</scope>
    <source>
        <strain evidence="2">ATCC MYA-4605 / CBS 113480</strain>
    </source>
</reference>
<gene>
    <name evidence="1" type="ORF">MCYG_03047</name>
</gene>
<accession>C5FKK6</accession>
<dbReference type="RefSeq" id="XP_002847541.1">
    <property type="nucleotide sequence ID" value="XM_002847495.1"/>
</dbReference>
<sequence>MDTDMSGGCTLYMYSQAGLPCGEGKQFQHVEMTRTDGLARSQQLYLADLARTWDWALLTWYTGGCAMGQPPRSRVAAVRCNSHQGARVSTRCSSGLALRQVVDRMVVKDGKVEFFQ</sequence>
<evidence type="ECO:0000313" key="1">
    <source>
        <dbReference type="EMBL" id="EEQ30228.1"/>
    </source>
</evidence>
<dbReference type="GeneID" id="9225068"/>